<dbReference type="Gene3D" id="3.40.1350.10">
    <property type="match status" value="1"/>
</dbReference>
<sequence>MPIYELAPDRIQPLTKTTFTAMQLHERRDLQRLLRENIAVIAADTLVIAEEYGEWDDSRRRIDLLGIDRDANLVVIELKRTEDGGHMELQAIRYAAMVSTMTFDQAVSSFDRYLRQIGREDADARGELLAFLGWDEPDHDQFAQEVKIVLASAEFSLELTTAVLWLNQRDLDIRCVRLQPYNLSGRVLIDVQQIIPPPEAAEYQVRVREKVRKEREARTSGADHTKYDLRLGQQEFPRESKRWAILRTFRYLVESGIAPEEVAKHCGPRANRALRAVEGEVGHDDFVRLATESRAELGKRFDPIRWFCGDDELLRVGGRTYAFSSQWGGDDWLEAMTNLRDAFPDRGIVFTPAG</sequence>
<evidence type="ECO:0000313" key="1">
    <source>
        <dbReference type="EMBL" id="AUH66382.1"/>
    </source>
</evidence>
<name>A0A2H5F4B2_9RHOB</name>
<dbReference type="KEGG" id="pzh:CX676_14595"/>
<accession>A0A2H5F4B2</accession>
<dbReference type="GO" id="GO:0003676">
    <property type="term" value="F:nucleic acid binding"/>
    <property type="evidence" value="ECO:0007669"/>
    <property type="project" value="InterPro"/>
</dbReference>
<dbReference type="Proteomes" id="UP000234530">
    <property type="component" value="Chromosome"/>
</dbReference>
<dbReference type="InterPro" id="IPR011856">
    <property type="entry name" value="tRNA_endonuc-like_dom_sf"/>
</dbReference>
<organism evidence="1 2">
    <name type="scientific">Paracoccus zhejiangensis</name>
    <dbReference type="NCBI Taxonomy" id="1077935"/>
    <lineage>
        <taxon>Bacteria</taxon>
        <taxon>Pseudomonadati</taxon>
        <taxon>Pseudomonadota</taxon>
        <taxon>Alphaproteobacteria</taxon>
        <taxon>Rhodobacterales</taxon>
        <taxon>Paracoccaceae</taxon>
        <taxon>Paracoccus</taxon>
    </lineage>
</organism>
<keyword evidence="2" id="KW-1185">Reference proteome</keyword>
<reference evidence="1 2" key="1">
    <citation type="journal article" date="2013" name="Antonie Van Leeuwenhoek">
        <title>Paracoccus zhejiangensis sp. nov., isolated from activated sludge in wastewater-treatment system.</title>
        <authorList>
            <person name="Wu Z.G."/>
            <person name="Zhang D.F."/>
            <person name="Liu Y.L."/>
            <person name="Wang F."/>
            <person name="Jiang X."/>
            <person name="Li C."/>
            <person name="Li S.P."/>
            <person name="Hong Q."/>
            <person name="Li W.J."/>
        </authorList>
    </citation>
    <scope>NUCLEOTIDE SEQUENCE [LARGE SCALE GENOMIC DNA]</scope>
    <source>
        <strain evidence="1 2">J6</strain>
    </source>
</reference>
<gene>
    <name evidence="1" type="ORF">CX676_14595</name>
</gene>
<evidence type="ECO:0000313" key="2">
    <source>
        <dbReference type="Proteomes" id="UP000234530"/>
    </source>
</evidence>
<dbReference type="EMBL" id="CP025430">
    <property type="protein sequence ID" value="AUH66382.1"/>
    <property type="molecule type" value="Genomic_DNA"/>
</dbReference>
<evidence type="ECO:0008006" key="3">
    <source>
        <dbReference type="Google" id="ProtNLM"/>
    </source>
</evidence>
<protein>
    <recommendedName>
        <fullName evidence="3">DUF91 domain-containing protein</fullName>
    </recommendedName>
</protein>
<proteinExistence type="predicted"/>
<dbReference type="AlphaFoldDB" id="A0A2H5F4B2"/>
<dbReference type="OrthoDB" id="570199at2"/>
<dbReference type="RefSeq" id="WP_101754359.1">
    <property type="nucleotide sequence ID" value="NZ_CP025430.1"/>
</dbReference>